<dbReference type="GO" id="GO:0006437">
    <property type="term" value="P:tyrosyl-tRNA aminoacylation"/>
    <property type="evidence" value="ECO:0007669"/>
    <property type="project" value="TreeGrafter"/>
</dbReference>
<dbReference type="EC" id="6.1.1.1" evidence="1"/>
<evidence type="ECO:0000256" key="8">
    <source>
        <dbReference type="ARBA" id="ARBA00048248"/>
    </source>
</evidence>
<dbReference type="Gramene" id="KJB72677">
    <property type="protein sequence ID" value="KJB72677"/>
    <property type="gene ID" value="B456_011G189900"/>
</dbReference>
<evidence type="ECO:0000256" key="4">
    <source>
        <dbReference type="ARBA" id="ARBA00022840"/>
    </source>
</evidence>
<dbReference type="InterPro" id="IPR014729">
    <property type="entry name" value="Rossmann-like_a/b/a_fold"/>
</dbReference>
<organism evidence="10 11">
    <name type="scientific">Gossypium raimondii</name>
    <name type="common">Peruvian cotton</name>
    <name type="synonym">Gossypium klotzschianum subsp. raimondii</name>
    <dbReference type="NCBI Taxonomy" id="29730"/>
    <lineage>
        <taxon>Eukaryota</taxon>
        <taxon>Viridiplantae</taxon>
        <taxon>Streptophyta</taxon>
        <taxon>Embryophyta</taxon>
        <taxon>Tracheophyta</taxon>
        <taxon>Spermatophyta</taxon>
        <taxon>Magnoliopsida</taxon>
        <taxon>eudicotyledons</taxon>
        <taxon>Gunneridae</taxon>
        <taxon>Pentapetalae</taxon>
        <taxon>rosids</taxon>
        <taxon>malvids</taxon>
        <taxon>Malvales</taxon>
        <taxon>Malvaceae</taxon>
        <taxon>Malvoideae</taxon>
        <taxon>Gossypium</taxon>
    </lineage>
</organism>
<dbReference type="PROSITE" id="PS51450">
    <property type="entry name" value="LRR"/>
    <property type="match status" value="1"/>
</dbReference>
<keyword evidence="6 9" id="KW-0030">Aminoacyl-tRNA synthetase</keyword>
<sequence length="269" mass="31498">MVDQSPADQTPPSSGMQMSLEEKFKIIRSVGEECIQEDELLNLLNHKPEPICYDGFEPSGRMHIAQLLRNLLCFFLNVEFLWSSDEINSRASEYWPLVMDIARRNKLPRIMRCCQITGRSEQDELSAAQILYPCMQCADIFFLKADICQLGMDQRKVNVLAREYCDDIKRKNKQIILSHRIALFQYLFWFLRSIECGEKLCRFKSLTKTNYFEMLEELDISDNQIRVLPESFRLLSKLRVFRADETALEVPPREVINLGAQVMLIWLQI</sequence>
<dbReference type="InterPro" id="IPR050489">
    <property type="entry name" value="Tyr-tRNA_synthase"/>
</dbReference>
<dbReference type="GO" id="GO:0004831">
    <property type="term" value="F:tyrosine-tRNA ligase activity"/>
    <property type="evidence" value="ECO:0007669"/>
    <property type="project" value="UniProtKB-EC"/>
</dbReference>
<evidence type="ECO:0000313" key="10">
    <source>
        <dbReference type="EMBL" id="KJB72677.1"/>
    </source>
</evidence>
<keyword evidence="5 9" id="KW-0648">Protein biosynthesis</keyword>
<evidence type="ECO:0000313" key="11">
    <source>
        <dbReference type="Proteomes" id="UP000032304"/>
    </source>
</evidence>
<dbReference type="GO" id="GO:0005737">
    <property type="term" value="C:cytoplasm"/>
    <property type="evidence" value="ECO:0007669"/>
    <property type="project" value="TreeGrafter"/>
</dbReference>
<name>A0A0D2RPQ9_GOSRA</name>
<evidence type="ECO:0000256" key="6">
    <source>
        <dbReference type="ARBA" id="ARBA00023146"/>
    </source>
</evidence>
<dbReference type="STRING" id="29730.A0A0D2RPQ9"/>
<dbReference type="PANTHER" id="PTHR46264:SF4">
    <property type="entry name" value="TYROSINE--TRNA LIGASE, CYTOPLASMIC"/>
    <property type="match status" value="1"/>
</dbReference>
<reference evidence="10 11" key="1">
    <citation type="journal article" date="2012" name="Nature">
        <title>Repeated polyploidization of Gossypium genomes and the evolution of spinnable cotton fibres.</title>
        <authorList>
            <person name="Paterson A.H."/>
            <person name="Wendel J.F."/>
            <person name="Gundlach H."/>
            <person name="Guo H."/>
            <person name="Jenkins J."/>
            <person name="Jin D."/>
            <person name="Llewellyn D."/>
            <person name="Showmaker K.C."/>
            <person name="Shu S."/>
            <person name="Udall J."/>
            <person name="Yoo M.J."/>
            <person name="Byers R."/>
            <person name="Chen W."/>
            <person name="Doron-Faigenboim A."/>
            <person name="Duke M.V."/>
            <person name="Gong L."/>
            <person name="Grimwood J."/>
            <person name="Grover C."/>
            <person name="Grupp K."/>
            <person name="Hu G."/>
            <person name="Lee T.H."/>
            <person name="Li J."/>
            <person name="Lin L."/>
            <person name="Liu T."/>
            <person name="Marler B.S."/>
            <person name="Page J.T."/>
            <person name="Roberts A.W."/>
            <person name="Romanel E."/>
            <person name="Sanders W.S."/>
            <person name="Szadkowski E."/>
            <person name="Tan X."/>
            <person name="Tang H."/>
            <person name="Xu C."/>
            <person name="Wang J."/>
            <person name="Wang Z."/>
            <person name="Zhang D."/>
            <person name="Zhang L."/>
            <person name="Ashrafi H."/>
            <person name="Bedon F."/>
            <person name="Bowers J.E."/>
            <person name="Brubaker C.L."/>
            <person name="Chee P.W."/>
            <person name="Das S."/>
            <person name="Gingle A.R."/>
            <person name="Haigler C.H."/>
            <person name="Harker D."/>
            <person name="Hoffmann L.V."/>
            <person name="Hovav R."/>
            <person name="Jones D.C."/>
            <person name="Lemke C."/>
            <person name="Mansoor S."/>
            <person name="ur Rahman M."/>
            <person name="Rainville L.N."/>
            <person name="Rambani A."/>
            <person name="Reddy U.K."/>
            <person name="Rong J.K."/>
            <person name="Saranga Y."/>
            <person name="Scheffler B.E."/>
            <person name="Scheffler J.A."/>
            <person name="Stelly D.M."/>
            <person name="Triplett B.A."/>
            <person name="Van Deynze A."/>
            <person name="Vaslin M.F."/>
            <person name="Waghmare V.N."/>
            <person name="Walford S.A."/>
            <person name="Wright R.J."/>
            <person name="Zaki E.A."/>
            <person name="Zhang T."/>
            <person name="Dennis E.S."/>
            <person name="Mayer K.F."/>
            <person name="Peterson D.G."/>
            <person name="Rokhsar D.S."/>
            <person name="Wang X."/>
            <person name="Schmutz J."/>
        </authorList>
    </citation>
    <scope>NUCLEOTIDE SEQUENCE [LARGE SCALE GENOMIC DNA]</scope>
</reference>
<dbReference type="AlphaFoldDB" id="A0A0D2RPQ9"/>
<keyword evidence="3 9" id="KW-0547">Nucleotide-binding</keyword>
<dbReference type="SUPFAM" id="SSF52075">
    <property type="entry name" value="Outer arm dynein light chain 1"/>
    <property type="match status" value="1"/>
</dbReference>
<dbReference type="InterPro" id="IPR001611">
    <property type="entry name" value="Leu-rich_rpt"/>
</dbReference>
<comment type="catalytic activity">
    <reaction evidence="8">
        <text>tRNA(Tyr) + L-tyrosine + ATP = L-tyrosyl-tRNA(Tyr) + AMP + diphosphate + H(+)</text>
        <dbReference type="Rhea" id="RHEA:10220"/>
        <dbReference type="Rhea" id="RHEA-COMP:9706"/>
        <dbReference type="Rhea" id="RHEA-COMP:9707"/>
        <dbReference type="ChEBI" id="CHEBI:15378"/>
        <dbReference type="ChEBI" id="CHEBI:30616"/>
        <dbReference type="ChEBI" id="CHEBI:33019"/>
        <dbReference type="ChEBI" id="CHEBI:58315"/>
        <dbReference type="ChEBI" id="CHEBI:78442"/>
        <dbReference type="ChEBI" id="CHEBI:78536"/>
        <dbReference type="ChEBI" id="CHEBI:456215"/>
        <dbReference type="EC" id="6.1.1.1"/>
    </reaction>
</comment>
<comment type="similarity">
    <text evidence="9">Belongs to the class-I aminoacyl-tRNA synthetase family.</text>
</comment>
<dbReference type="Gene3D" id="3.80.10.10">
    <property type="entry name" value="Ribonuclease Inhibitor"/>
    <property type="match status" value="1"/>
</dbReference>
<evidence type="ECO:0000256" key="5">
    <source>
        <dbReference type="ARBA" id="ARBA00022917"/>
    </source>
</evidence>
<keyword evidence="2 9" id="KW-0436">Ligase</keyword>
<gene>
    <name evidence="10" type="ORF">B456_011G189900</name>
</gene>
<evidence type="ECO:0000256" key="7">
    <source>
        <dbReference type="ARBA" id="ARBA00033323"/>
    </source>
</evidence>
<dbReference type="InterPro" id="IPR032675">
    <property type="entry name" value="LRR_dom_sf"/>
</dbReference>
<protein>
    <recommendedName>
        <fullName evidence="1">tyrosine--tRNA ligase</fullName>
        <ecNumber evidence="1">6.1.1.1</ecNumber>
    </recommendedName>
    <alternativeName>
        <fullName evidence="7">Tyrosyl-tRNA synthetase</fullName>
    </alternativeName>
</protein>
<keyword evidence="4 9" id="KW-0067">ATP-binding</keyword>
<keyword evidence="11" id="KW-1185">Reference proteome</keyword>
<dbReference type="EMBL" id="CM001750">
    <property type="protein sequence ID" value="KJB72677.1"/>
    <property type="molecule type" value="Genomic_DNA"/>
</dbReference>
<dbReference type="Gene3D" id="3.40.50.620">
    <property type="entry name" value="HUPs"/>
    <property type="match status" value="2"/>
</dbReference>
<dbReference type="OMA" id="KTNYFEM"/>
<dbReference type="Pfam" id="PF00579">
    <property type="entry name" value="tRNA-synt_1b"/>
    <property type="match status" value="1"/>
</dbReference>
<dbReference type="Proteomes" id="UP000032304">
    <property type="component" value="Chromosome 11"/>
</dbReference>
<accession>A0A0D2RPQ9</accession>
<dbReference type="eggNOG" id="KOG2144">
    <property type="taxonomic scope" value="Eukaryota"/>
</dbReference>
<dbReference type="PANTHER" id="PTHR46264">
    <property type="entry name" value="TYROSINE-TRNA LIGASE"/>
    <property type="match status" value="1"/>
</dbReference>
<evidence type="ECO:0000256" key="2">
    <source>
        <dbReference type="ARBA" id="ARBA00022598"/>
    </source>
</evidence>
<evidence type="ECO:0000256" key="9">
    <source>
        <dbReference type="RuleBase" id="RU363036"/>
    </source>
</evidence>
<dbReference type="eggNOG" id="KOG0619">
    <property type="taxonomic scope" value="Eukaryota"/>
</dbReference>
<evidence type="ECO:0000256" key="1">
    <source>
        <dbReference type="ARBA" id="ARBA00013160"/>
    </source>
</evidence>
<dbReference type="InterPro" id="IPR002305">
    <property type="entry name" value="aa-tRNA-synth_Ic"/>
</dbReference>
<evidence type="ECO:0000256" key="3">
    <source>
        <dbReference type="ARBA" id="ARBA00022741"/>
    </source>
</evidence>
<proteinExistence type="inferred from homology"/>
<dbReference type="GO" id="GO:0005524">
    <property type="term" value="F:ATP binding"/>
    <property type="evidence" value="ECO:0007669"/>
    <property type="project" value="UniProtKB-KW"/>
</dbReference>
<dbReference type="SUPFAM" id="SSF52374">
    <property type="entry name" value="Nucleotidylyl transferase"/>
    <property type="match status" value="1"/>
</dbReference>